<proteinExistence type="predicted"/>
<evidence type="ECO:0000256" key="1">
    <source>
        <dbReference type="SAM" id="MobiDB-lite"/>
    </source>
</evidence>
<dbReference type="AlphaFoldDB" id="A0A8F2VW56"/>
<protein>
    <submittedName>
        <fullName evidence="2">Uncharacterized protein</fullName>
    </submittedName>
</protein>
<organism evidence="2">
    <name type="scientific">Oryza sativa subsp. indica</name>
    <name type="common">Rice</name>
    <dbReference type="NCBI Taxonomy" id="39946"/>
    <lineage>
        <taxon>Eukaryota</taxon>
        <taxon>Viridiplantae</taxon>
        <taxon>Streptophyta</taxon>
        <taxon>Embryophyta</taxon>
        <taxon>Tracheophyta</taxon>
        <taxon>Spermatophyta</taxon>
        <taxon>Magnoliopsida</taxon>
        <taxon>Liliopsida</taxon>
        <taxon>Poales</taxon>
        <taxon>Poaceae</taxon>
        <taxon>BOP clade</taxon>
        <taxon>Oryzoideae</taxon>
        <taxon>Oryzeae</taxon>
        <taxon>Oryzinae</taxon>
        <taxon>Oryza</taxon>
        <taxon>Oryza sativa</taxon>
    </lineage>
</organism>
<feature type="region of interest" description="Disordered" evidence="1">
    <location>
        <begin position="1"/>
        <end position="21"/>
    </location>
</feature>
<sequence>MFFDLAATDRGGEGLPVRGSARQRKNKSGLWALPFQVSAEAKCVRRFPWIYFCNGATGRIGTATDRRDTEGKPWGMCNGFLRCVSSFPVATRITVESVCG</sequence>
<name>A0A8F2VW56_ORYSI</name>
<dbReference type="EMBL" id="MW427595">
    <property type="protein sequence ID" value="QWW20836.1"/>
    <property type="molecule type" value="Genomic_DNA"/>
</dbReference>
<gene>
    <name evidence="2" type="ORF">Xa7_IRBB7.43</name>
</gene>
<reference evidence="2" key="1">
    <citation type="journal article" date="2021" name="Rice">
        <title>Xa7, a Small Orphan Gene Harboring Promoter Trap for AvrXa7, Leads to the Durable Resistance to Xanthomonas oryzae Pv. oryzae.</title>
        <authorList>
            <person name="Wang C."/>
            <person name="Chen S."/>
            <person name="Feng A."/>
            <person name="Su J."/>
            <person name="Wang W."/>
            <person name="Feng J."/>
            <person name="Chen B."/>
            <person name="Zhang M."/>
            <person name="Yang J."/>
            <person name="Zeng L."/>
            <person name="Zhu X."/>
        </authorList>
    </citation>
    <scope>NUCLEOTIDE SEQUENCE</scope>
</reference>
<accession>A0A8F2VW56</accession>
<evidence type="ECO:0000313" key="2">
    <source>
        <dbReference type="EMBL" id="QWW20836.1"/>
    </source>
</evidence>